<dbReference type="EMBL" id="JYDW01000579">
    <property type="protein sequence ID" value="KRZ47762.1"/>
    <property type="molecule type" value="Genomic_DNA"/>
</dbReference>
<accession>A0A0V1KKU3</accession>
<keyword evidence="2" id="KW-1185">Reference proteome</keyword>
<comment type="caution">
    <text evidence="1">The sequence shown here is derived from an EMBL/GenBank/DDBJ whole genome shotgun (WGS) entry which is preliminary data.</text>
</comment>
<proteinExistence type="predicted"/>
<organism evidence="1 2">
    <name type="scientific">Trichinella nativa</name>
    <dbReference type="NCBI Taxonomy" id="6335"/>
    <lineage>
        <taxon>Eukaryota</taxon>
        <taxon>Metazoa</taxon>
        <taxon>Ecdysozoa</taxon>
        <taxon>Nematoda</taxon>
        <taxon>Enoplea</taxon>
        <taxon>Dorylaimia</taxon>
        <taxon>Trichinellida</taxon>
        <taxon>Trichinellidae</taxon>
        <taxon>Trichinella</taxon>
    </lineage>
</organism>
<sequence>MGDRHGVATRREYVRRLREVLREIAHTVVARMCRDGAAREAPEEWWARRVHTAPGGSSSLRHILDPYRERVPEIRGKDRPNKKCVVEALPDDFWFRCAAQAPCQHGRQSVKNEPGKKHRALYAADDECSYVAAYASAGMEKRMNVLGMCPQQRPGDILAWWREHERRAGSGCWMSVDFTDFNKEHSALELYELNRALCEAWFAHGGADAGAKWTGLCRRLDRRQSPDAVHPDRCPPRRRTRAERAVRLTVGWLNRELPGWGQLNYVQMCGDDEDAHFDGPLAAALYYSALRYLGWHLNPGKQLAGIRTHEFLQRVPDEQAGCLGPISSMIAALASGQWYKVPGYQQDLAIGSISDQVWELVVRGGELHVALRLGEQLLNAYMRVPTSAGPRKLEWWRFRGYPHSGGSSAVERFTQQAGSTATTLEGTAPRGHVLWGRVGERTGGERAPGAFYLRQSTRGLPGRAAGAWARKLAPLFAKYAPGRLTAYGEELKAASYGPLFHGHIQAEKLRYLREEWPARVTTREEREVALRDW</sequence>
<evidence type="ECO:0000313" key="2">
    <source>
        <dbReference type="Proteomes" id="UP000054721"/>
    </source>
</evidence>
<reference evidence="1 2" key="1">
    <citation type="submission" date="2015-05" db="EMBL/GenBank/DDBJ databases">
        <title>Evolution of Trichinella species and genotypes.</title>
        <authorList>
            <person name="Korhonen P.K."/>
            <person name="Edoardo P."/>
            <person name="Giuseppe L.R."/>
            <person name="Gasser R.B."/>
        </authorList>
    </citation>
    <scope>NUCLEOTIDE SEQUENCE [LARGE SCALE GENOMIC DNA]</scope>
    <source>
        <strain evidence="1">ISS10</strain>
    </source>
</reference>
<evidence type="ECO:0008006" key="3">
    <source>
        <dbReference type="Google" id="ProtNLM"/>
    </source>
</evidence>
<evidence type="ECO:0000313" key="1">
    <source>
        <dbReference type="EMBL" id="KRZ47762.1"/>
    </source>
</evidence>
<dbReference type="AlphaFoldDB" id="A0A0V1KKU3"/>
<dbReference type="SUPFAM" id="SSF56672">
    <property type="entry name" value="DNA/RNA polymerases"/>
    <property type="match status" value="1"/>
</dbReference>
<name>A0A0V1KKU3_9BILA</name>
<dbReference type="Proteomes" id="UP000054721">
    <property type="component" value="Unassembled WGS sequence"/>
</dbReference>
<dbReference type="InterPro" id="IPR043502">
    <property type="entry name" value="DNA/RNA_pol_sf"/>
</dbReference>
<protein>
    <recommendedName>
        <fullName evidence="3">RNA-directed RNA polymerase</fullName>
    </recommendedName>
</protein>
<gene>
    <name evidence="1" type="ORF">T02_15875</name>
</gene>